<keyword evidence="1" id="KW-0732">Signal</keyword>
<dbReference type="RefSeq" id="WP_155043218.1">
    <property type="nucleotide sequence ID" value="NZ_WMIH01000005.1"/>
</dbReference>
<comment type="caution">
    <text evidence="3">The sequence shown here is derived from an EMBL/GenBank/DDBJ whole genome shotgun (WGS) entry which is preliminary data.</text>
</comment>
<dbReference type="Gene3D" id="3.90.1720.10">
    <property type="entry name" value="endopeptidase domain like (from Nostoc punctiforme)"/>
    <property type="match status" value="1"/>
</dbReference>
<keyword evidence="4" id="KW-1185">Reference proteome</keyword>
<dbReference type="SUPFAM" id="SSF54001">
    <property type="entry name" value="Cysteine proteinases"/>
    <property type="match status" value="1"/>
</dbReference>
<feature type="signal peptide" evidence="1">
    <location>
        <begin position="1"/>
        <end position="29"/>
    </location>
</feature>
<evidence type="ECO:0000256" key="1">
    <source>
        <dbReference type="SAM" id="SignalP"/>
    </source>
</evidence>
<accession>A0A6L6IUJ7</accession>
<proteinExistence type="predicted"/>
<feature type="chain" id="PRO_5026821014" evidence="1">
    <location>
        <begin position="30"/>
        <end position="182"/>
    </location>
</feature>
<evidence type="ECO:0000313" key="3">
    <source>
        <dbReference type="EMBL" id="MTH63298.1"/>
    </source>
</evidence>
<dbReference type="InterPro" id="IPR038765">
    <property type="entry name" value="Papain-like_cys_pep_sf"/>
</dbReference>
<dbReference type="PROSITE" id="PS51257">
    <property type="entry name" value="PROKAR_LIPOPROTEIN"/>
    <property type="match status" value="1"/>
</dbReference>
<feature type="domain" description="Peptidase C51" evidence="2">
    <location>
        <begin position="41"/>
        <end position="161"/>
    </location>
</feature>
<protein>
    <submittedName>
        <fullName evidence="3">CHAP domain-containing protein</fullName>
    </submittedName>
</protein>
<dbReference type="InterPro" id="IPR007921">
    <property type="entry name" value="CHAP_dom"/>
</dbReference>
<reference evidence="3 4" key="1">
    <citation type="submission" date="2019-11" db="EMBL/GenBank/DDBJ databases">
        <authorList>
            <person name="Dong K."/>
        </authorList>
    </citation>
    <scope>NUCLEOTIDE SEQUENCE [LARGE SCALE GENOMIC DNA]</scope>
    <source>
        <strain evidence="3 4">DK608</strain>
    </source>
</reference>
<dbReference type="PROSITE" id="PS50911">
    <property type="entry name" value="CHAP"/>
    <property type="match status" value="1"/>
</dbReference>
<sequence>MFAIKKLRAVGAISALCVLTLAGCATEHASISTKSDISIGRISEDRLTNALLEVERKQTRGQRVWCVPFARDLSGIDLYGNAKTWWAQAKGRYTRSNQPQIGSVMSFAATRKNPNGHVAVVSKMLSDRQVRLDHTNWQRNKVSRDMLAVDVSKDNDWSMVRLESVPGQLGSQYPVQGFILPN</sequence>
<organism evidence="3 4">
    <name type="scientific">Paracoccus shanxieyensis</name>
    <dbReference type="NCBI Taxonomy" id="2675752"/>
    <lineage>
        <taxon>Bacteria</taxon>
        <taxon>Pseudomonadati</taxon>
        <taxon>Pseudomonadota</taxon>
        <taxon>Alphaproteobacteria</taxon>
        <taxon>Rhodobacterales</taxon>
        <taxon>Paracoccaceae</taxon>
        <taxon>Paracoccus</taxon>
    </lineage>
</organism>
<gene>
    <name evidence="3" type="ORF">GL284_03325</name>
</gene>
<dbReference type="EMBL" id="WMII01000002">
    <property type="protein sequence ID" value="MTH63298.1"/>
    <property type="molecule type" value="Genomic_DNA"/>
</dbReference>
<name>A0A6L6IUJ7_9RHOB</name>
<dbReference type="Proteomes" id="UP000478740">
    <property type="component" value="Unassembled WGS sequence"/>
</dbReference>
<dbReference type="AlphaFoldDB" id="A0A6L6IUJ7"/>
<evidence type="ECO:0000313" key="4">
    <source>
        <dbReference type="Proteomes" id="UP000478740"/>
    </source>
</evidence>
<dbReference type="Pfam" id="PF05257">
    <property type="entry name" value="CHAP"/>
    <property type="match status" value="1"/>
</dbReference>
<evidence type="ECO:0000259" key="2">
    <source>
        <dbReference type="PROSITE" id="PS50911"/>
    </source>
</evidence>